<feature type="region of interest" description="Disordered" evidence="4">
    <location>
        <begin position="1"/>
        <end position="34"/>
    </location>
</feature>
<feature type="domain" description="O-methyltransferase C-terminal" evidence="5">
    <location>
        <begin position="218"/>
        <end position="368"/>
    </location>
</feature>
<proteinExistence type="predicted"/>
<evidence type="ECO:0000313" key="7">
    <source>
        <dbReference type="EMBL" id="GHG75517.1"/>
    </source>
</evidence>
<gene>
    <name evidence="7" type="ORF">GCM10018980_72960</name>
</gene>
<dbReference type="Pfam" id="PF08100">
    <property type="entry name" value="Dimerisation"/>
    <property type="match status" value="1"/>
</dbReference>
<dbReference type="Gene3D" id="3.40.50.150">
    <property type="entry name" value="Vaccinia Virus protein VP39"/>
    <property type="match status" value="1"/>
</dbReference>
<dbReference type="EMBL" id="BNBF01000038">
    <property type="protein sequence ID" value="GHG75517.1"/>
    <property type="molecule type" value="Genomic_DNA"/>
</dbReference>
<dbReference type="Proteomes" id="UP000619355">
    <property type="component" value="Unassembled WGS sequence"/>
</dbReference>
<dbReference type="GO" id="GO:0032259">
    <property type="term" value="P:methylation"/>
    <property type="evidence" value="ECO:0007669"/>
    <property type="project" value="UniProtKB-KW"/>
</dbReference>
<dbReference type="InterPro" id="IPR036388">
    <property type="entry name" value="WH-like_DNA-bd_sf"/>
</dbReference>
<sequence length="388" mass="42179">MATVDTPAGAEEDGGASDRAASPPGGSLPRLVDSTKLIGDPRDSAVVRASHRVYEHLVAMFAPGLIEAAFDLGAFVALADGPAGAAELAERLDADPLGVRVLLDGLSCYEIVYRESAPEGGHRYRLADGMAECLLPGGLYSLAGRIRYDRAIGWDAWRDLAQHVRHPARDDSGAYRANQLSAEDYESVARGINFWAPPIVEALAGLLTDTGWKEETPRSMLDVGCGTGIYSQLLLQRFKELTATGLDDPRIVPIAEEQAQRLNVGARFSPVSQDFFQQPWPGGQDLVLLVNIFHLQTADGAQELMHRARQAVREDGVVAIVDHIVDDDSEPHSPHNRFFRLFSASMLVTGGGDSFSLAEYDQWLERAGLCRTALVDTPMHRILLARLT</sequence>
<keyword evidence="8" id="KW-1185">Reference proteome</keyword>
<dbReference type="SUPFAM" id="SSF46785">
    <property type="entry name" value="Winged helix' DNA-binding domain"/>
    <property type="match status" value="1"/>
</dbReference>
<dbReference type="GO" id="GO:0008171">
    <property type="term" value="F:O-methyltransferase activity"/>
    <property type="evidence" value="ECO:0007669"/>
    <property type="project" value="InterPro"/>
</dbReference>
<evidence type="ECO:0000313" key="8">
    <source>
        <dbReference type="Proteomes" id="UP000619355"/>
    </source>
</evidence>
<dbReference type="GO" id="GO:0046983">
    <property type="term" value="F:protein dimerization activity"/>
    <property type="evidence" value="ECO:0007669"/>
    <property type="project" value="InterPro"/>
</dbReference>
<keyword evidence="2" id="KW-0808">Transferase</keyword>
<evidence type="ECO:0000256" key="1">
    <source>
        <dbReference type="ARBA" id="ARBA00022603"/>
    </source>
</evidence>
<dbReference type="InterPro" id="IPR001077">
    <property type="entry name" value="COMT_C"/>
</dbReference>
<comment type="caution">
    <text evidence="7">The sequence shown here is derived from an EMBL/GenBank/DDBJ whole genome shotgun (WGS) entry which is preliminary data.</text>
</comment>
<evidence type="ECO:0000256" key="2">
    <source>
        <dbReference type="ARBA" id="ARBA00022679"/>
    </source>
</evidence>
<evidence type="ECO:0008006" key="9">
    <source>
        <dbReference type="Google" id="ProtNLM"/>
    </source>
</evidence>
<feature type="domain" description="O-methyltransferase dimerisation" evidence="6">
    <location>
        <begin position="56"/>
        <end position="134"/>
    </location>
</feature>
<dbReference type="CDD" id="cd02440">
    <property type="entry name" value="AdoMet_MTases"/>
    <property type="match status" value="1"/>
</dbReference>
<evidence type="ECO:0000256" key="3">
    <source>
        <dbReference type="ARBA" id="ARBA00022691"/>
    </source>
</evidence>
<evidence type="ECO:0000256" key="4">
    <source>
        <dbReference type="SAM" id="MobiDB-lite"/>
    </source>
</evidence>
<evidence type="ECO:0000259" key="6">
    <source>
        <dbReference type="Pfam" id="PF08100"/>
    </source>
</evidence>
<dbReference type="PROSITE" id="PS51683">
    <property type="entry name" value="SAM_OMT_II"/>
    <property type="match status" value="1"/>
</dbReference>
<dbReference type="PIRSF" id="PIRSF005739">
    <property type="entry name" value="O-mtase"/>
    <property type="match status" value="1"/>
</dbReference>
<dbReference type="Pfam" id="PF00891">
    <property type="entry name" value="Methyltransf_2"/>
    <property type="match status" value="1"/>
</dbReference>
<accession>A0A919F477</accession>
<dbReference type="PANTHER" id="PTHR43712:SF2">
    <property type="entry name" value="O-METHYLTRANSFERASE CICE"/>
    <property type="match status" value="1"/>
</dbReference>
<dbReference type="AlphaFoldDB" id="A0A919F477"/>
<dbReference type="SUPFAM" id="SSF53335">
    <property type="entry name" value="S-adenosyl-L-methionine-dependent methyltransferases"/>
    <property type="match status" value="1"/>
</dbReference>
<reference evidence="8" key="1">
    <citation type="journal article" date="2019" name="Int. J. Syst. Evol. Microbiol.">
        <title>The Global Catalogue of Microorganisms (GCM) 10K type strain sequencing project: providing services to taxonomists for standard genome sequencing and annotation.</title>
        <authorList>
            <consortium name="The Broad Institute Genomics Platform"/>
            <consortium name="The Broad Institute Genome Sequencing Center for Infectious Disease"/>
            <person name="Wu L."/>
            <person name="Ma J."/>
        </authorList>
    </citation>
    <scope>NUCLEOTIDE SEQUENCE [LARGE SCALE GENOMIC DNA]</scope>
    <source>
        <strain evidence="8">JCM 4253</strain>
    </source>
</reference>
<keyword evidence="3" id="KW-0949">S-adenosyl-L-methionine</keyword>
<dbReference type="PANTHER" id="PTHR43712">
    <property type="entry name" value="PUTATIVE (AFU_ORTHOLOGUE AFUA_4G14580)-RELATED"/>
    <property type="match status" value="1"/>
</dbReference>
<dbReference type="InterPro" id="IPR016461">
    <property type="entry name" value="COMT-like"/>
</dbReference>
<name>A0A919F477_9ACTN</name>
<evidence type="ECO:0000259" key="5">
    <source>
        <dbReference type="Pfam" id="PF00891"/>
    </source>
</evidence>
<dbReference type="Gene3D" id="1.10.10.10">
    <property type="entry name" value="Winged helix-like DNA-binding domain superfamily/Winged helix DNA-binding domain"/>
    <property type="match status" value="1"/>
</dbReference>
<keyword evidence="1" id="KW-0489">Methyltransferase</keyword>
<dbReference type="InterPro" id="IPR036390">
    <property type="entry name" value="WH_DNA-bd_sf"/>
</dbReference>
<protein>
    <recommendedName>
        <fullName evidence="9">Methyltransferase</fullName>
    </recommendedName>
</protein>
<dbReference type="InterPro" id="IPR029063">
    <property type="entry name" value="SAM-dependent_MTases_sf"/>
</dbReference>
<dbReference type="InterPro" id="IPR012967">
    <property type="entry name" value="COMT_dimerisation"/>
</dbReference>
<organism evidence="7 8">
    <name type="scientific">Streptomyces capoamus</name>
    <dbReference type="NCBI Taxonomy" id="68183"/>
    <lineage>
        <taxon>Bacteria</taxon>
        <taxon>Bacillati</taxon>
        <taxon>Actinomycetota</taxon>
        <taxon>Actinomycetes</taxon>
        <taxon>Kitasatosporales</taxon>
        <taxon>Streptomycetaceae</taxon>
        <taxon>Streptomyces</taxon>
    </lineage>
</organism>